<dbReference type="VEuPathDB" id="FungiDB:MELLADRAFT_63395"/>
<keyword evidence="2" id="KW-1185">Reference proteome</keyword>
<evidence type="ECO:0000313" key="1">
    <source>
        <dbReference type="EMBL" id="EGG06429.1"/>
    </source>
</evidence>
<evidence type="ECO:0000313" key="2">
    <source>
        <dbReference type="Proteomes" id="UP000001072"/>
    </source>
</evidence>
<gene>
    <name evidence="1" type="ORF">MELLADRAFT_63395</name>
</gene>
<proteinExistence type="predicted"/>
<organism evidence="2">
    <name type="scientific">Melampsora larici-populina (strain 98AG31 / pathotype 3-4-7)</name>
    <name type="common">Poplar leaf rust fungus</name>
    <dbReference type="NCBI Taxonomy" id="747676"/>
    <lineage>
        <taxon>Eukaryota</taxon>
        <taxon>Fungi</taxon>
        <taxon>Dikarya</taxon>
        <taxon>Basidiomycota</taxon>
        <taxon>Pucciniomycotina</taxon>
        <taxon>Pucciniomycetes</taxon>
        <taxon>Pucciniales</taxon>
        <taxon>Melampsoraceae</taxon>
        <taxon>Melampsora</taxon>
    </lineage>
</organism>
<dbReference type="OrthoDB" id="10498448at2759"/>
<dbReference type="HOGENOM" id="CLU_032925_2_0_1"/>
<accession>F4RMH8</accession>
<dbReference type="GeneID" id="18930082"/>
<dbReference type="SUPFAM" id="SSF52047">
    <property type="entry name" value="RNI-like"/>
    <property type="match status" value="1"/>
</dbReference>
<dbReference type="AlphaFoldDB" id="F4RMH8"/>
<dbReference type="InterPro" id="IPR032675">
    <property type="entry name" value="LRR_dom_sf"/>
</dbReference>
<dbReference type="EMBL" id="GL883108">
    <property type="protein sequence ID" value="EGG06429.1"/>
    <property type="molecule type" value="Genomic_DNA"/>
</dbReference>
<dbReference type="InParanoid" id="F4RMH8"/>
<dbReference type="Proteomes" id="UP000001072">
    <property type="component" value="Unassembled WGS sequence"/>
</dbReference>
<name>F4RMH8_MELLP</name>
<sequence length="328" mass="38197">MENTINQITSLPYEILVMILREFVNQINARNDSSRRWSDTEKLQKKPSMRDLINLRLVRLSNRFIKVSQPILKSLKSLKLSVHRRPDFEYSNLTSITRFLHNLPQLESLTLFSVLFDSSVIIGFGSQESKPIGLTNLQHFSFVLFETNYELISQFTKSSKNTLKTIRLLSCSSSDEAIEKVLSPIKDTLEGIFTSSFTDEIIGNVIQWSFPNLRVIGTHHHPRWICEKLHWLQVEMLRYVRTIVIDLDGGEEYWSESFSVMEPDVLKNVPNLKLIVFCDRYEESEVQFIDPDLVESFREHGIQCHLIDKLVPDEIMELDYKLNGPMLK</sequence>
<evidence type="ECO:0008006" key="3">
    <source>
        <dbReference type="Google" id="ProtNLM"/>
    </source>
</evidence>
<dbReference type="RefSeq" id="XP_007410263.1">
    <property type="nucleotide sequence ID" value="XM_007410201.1"/>
</dbReference>
<protein>
    <recommendedName>
        <fullName evidence="3">F-box domain-containing protein</fullName>
    </recommendedName>
</protein>
<dbReference type="KEGG" id="mlr:MELLADRAFT_63395"/>
<reference evidence="2" key="1">
    <citation type="journal article" date="2011" name="Proc. Natl. Acad. Sci. U.S.A.">
        <title>Obligate biotrophy features unraveled by the genomic analysis of rust fungi.</title>
        <authorList>
            <person name="Duplessis S."/>
            <person name="Cuomo C.A."/>
            <person name="Lin Y.-C."/>
            <person name="Aerts A."/>
            <person name="Tisserant E."/>
            <person name="Veneault-Fourrey C."/>
            <person name="Joly D.L."/>
            <person name="Hacquard S."/>
            <person name="Amselem J."/>
            <person name="Cantarel B.L."/>
            <person name="Chiu R."/>
            <person name="Coutinho P.M."/>
            <person name="Feau N."/>
            <person name="Field M."/>
            <person name="Frey P."/>
            <person name="Gelhaye E."/>
            <person name="Goldberg J."/>
            <person name="Grabherr M.G."/>
            <person name="Kodira C.D."/>
            <person name="Kohler A."/>
            <person name="Kuees U."/>
            <person name="Lindquist E.A."/>
            <person name="Lucas S.M."/>
            <person name="Mago R."/>
            <person name="Mauceli E."/>
            <person name="Morin E."/>
            <person name="Murat C."/>
            <person name="Pangilinan J.L."/>
            <person name="Park R."/>
            <person name="Pearson M."/>
            <person name="Quesneville H."/>
            <person name="Rouhier N."/>
            <person name="Sakthikumar S."/>
            <person name="Salamov A.A."/>
            <person name="Schmutz J."/>
            <person name="Selles B."/>
            <person name="Shapiro H."/>
            <person name="Tanguay P."/>
            <person name="Tuskan G.A."/>
            <person name="Henrissat B."/>
            <person name="Van de Peer Y."/>
            <person name="Rouze P."/>
            <person name="Ellis J.G."/>
            <person name="Dodds P.N."/>
            <person name="Schein J.E."/>
            <person name="Zhong S."/>
            <person name="Hamelin R.C."/>
            <person name="Grigoriev I.V."/>
            <person name="Szabo L.J."/>
            <person name="Martin F."/>
        </authorList>
    </citation>
    <scope>NUCLEOTIDE SEQUENCE [LARGE SCALE GENOMIC DNA]</scope>
    <source>
        <strain evidence="2">98AG31 / pathotype 3-4-7</strain>
    </source>
</reference>
<dbReference type="Gene3D" id="3.80.10.10">
    <property type="entry name" value="Ribonuclease Inhibitor"/>
    <property type="match status" value="1"/>
</dbReference>